<feature type="domain" description="EamA" evidence="9">
    <location>
        <begin position="165"/>
        <end position="301"/>
    </location>
</feature>
<feature type="transmembrane region" description="Helical" evidence="8">
    <location>
        <begin position="130"/>
        <end position="147"/>
    </location>
</feature>
<reference evidence="10 11" key="1">
    <citation type="submission" date="2014-12" db="EMBL/GenBank/DDBJ databases">
        <title>Complete genome sequence of Streptomyces vietnamensis strain GIMV4.0001, a genetic manipulable producer of the benzoisochromanequinone antibiotic granaticin.</title>
        <authorList>
            <person name="Deng M.R."/>
            <person name="Guo J."/>
            <person name="Ma L.Y."/>
            <person name="Feng G.D."/>
            <person name="Mo C.Y."/>
            <person name="Zhu H.H."/>
        </authorList>
    </citation>
    <scope>NUCLEOTIDE SEQUENCE [LARGE SCALE GENOMIC DNA]</scope>
    <source>
        <strain evidence="11">GIMV4.0001</strain>
    </source>
</reference>
<proteinExistence type="inferred from homology"/>
<feature type="transmembrane region" description="Helical" evidence="8">
    <location>
        <begin position="105"/>
        <end position="123"/>
    </location>
</feature>
<feature type="region of interest" description="Disordered" evidence="7">
    <location>
        <begin position="313"/>
        <end position="355"/>
    </location>
</feature>
<dbReference type="Proteomes" id="UP000031774">
    <property type="component" value="Chromosome"/>
</dbReference>
<dbReference type="RefSeq" id="WP_041130597.1">
    <property type="nucleotide sequence ID" value="NZ_CP010407.1"/>
</dbReference>
<comment type="similarity">
    <text evidence="2">Belongs to the EamA transporter family.</text>
</comment>
<dbReference type="Pfam" id="PF00892">
    <property type="entry name" value="EamA"/>
    <property type="match status" value="2"/>
</dbReference>
<evidence type="ECO:0000256" key="2">
    <source>
        <dbReference type="ARBA" id="ARBA00007362"/>
    </source>
</evidence>
<feature type="transmembrane region" description="Helical" evidence="8">
    <location>
        <begin position="287"/>
        <end position="304"/>
    </location>
</feature>
<dbReference type="AlphaFoldDB" id="A0A0B5I7Y4"/>
<feature type="transmembrane region" description="Helical" evidence="8">
    <location>
        <begin position="193"/>
        <end position="217"/>
    </location>
</feature>
<sequence length="355" mass="36542">MNSQNTYTRGVLLCLLATVSWGAMFPLMDSTLQHIDPFTFTVMRYTIAGAMFLVFLRMREGRAGLRLKGERIGLAWLFGTAGFAGFQFLVFFGQDLIGARGALNASIMMATMPMMGFLVNWVLKKVVPPKFSLVFIAMSFVGTILVVSDGDIGSLIADPKTAGADALLLFAALCWVVYTSGASYFPTWSPIKYTAITTVLGLASAAVITAIILAAGGVPVPTAGAVGSILPQLAYMSVIAGFVGVLGWNFGNRYLGPLNGVLFMDVVPITAFVISALTGVVPAGMQIVGASLTAAALVFNNLYLRRVAAKAAAAAPAPTPTPVVASGSGSGTASGSASGTSSASAPAPVGSGSRS</sequence>
<feature type="transmembrane region" description="Helical" evidence="8">
    <location>
        <begin position="229"/>
        <end position="250"/>
    </location>
</feature>
<dbReference type="InterPro" id="IPR000620">
    <property type="entry name" value="EamA_dom"/>
</dbReference>
<protein>
    <submittedName>
        <fullName evidence="10">Transporter</fullName>
    </submittedName>
</protein>
<gene>
    <name evidence="10" type="ORF">SVTN_21695</name>
</gene>
<dbReference type="GO" id="GO:0005886">
    <property type="term" value="C:plasma membrane"/>
    <property type="evidence" value="ECO:0007669"/>
    <property type="project" value="UniProtKB-SubCell"/>
</dbReference>
<accession>A0A0B5I7Y4</accession>
<evidence type="ECO:0000256" key="3">
    <source>
        <dbReference type="ARBA" id="ARBA00022475"/>
    </source>
</evidence>
<evidence type="ECO:0000256" key="1">
    <source>
        <dbReference type="ARBA" id="ARBA00004651"/>
    </source>
</evidence>
<feature type="transmembrane region" description="Helical" evidence="8">
    <location>
        <begin position="262"/>
        <end position="281"/>
    </location>
</feature>
<dbReference type="KEGG" id="svt:SVTN_21695"/>
<dbReference type="EMBL" id="CP010407">
    <property type="protein sequence ID" value="AJF66597.1"/>
    <property type="molecule type" value="Genomic_DNA"/>
</dbReference>
<evidence type="ECO:0000259" key="9">
    <source>
        <dbReference type="Pfam" id="PF00892"/>
    </source>
</evidence>
<dbReference type="InterPro" id="IPR037185">
    <property type="entry name" value="EmrE-like"/>
</dbReference>
<dbReference type="SUPFAM" id="SSF103481">
    <property type="entry name" value="Multidrug resistance efflux transporter EmrE"/>
    <property type="match status" value="1"/>
</dbReference>
<keyword evidence="11" id="KW-1185">Reference proteome</keyword>
<evidence type="ECO:0000256" key="8">
    <source>
        <dbReference type="SAM" id="Phobius"/>
    </source>
</evidence>
<dbReference type="PANTHER" id="PTHR42920">
    <property type="entry name" value="OS03G0707200 PROTEIN-RELATED"/>
    <property type="match status" value="1"/>
</dbReference>
<evidence type="ECO:0000256" key="4">
    <source>
        <dbReference type="ARBA" id="ARBA00022692"/>
    </source>
</evidence>
<feature type="transmembrane region" description="Helical" evidence="8">
    <location>
        <begin position="38"/>
        <end position="56"/>
    </location>
</feature>
<name>A0A0B5I7Y4_9ACTN</name>
<keyword evidence="4 8" id="KW-0812">Transmembrane</keyword>
<evidence type="ECO:0000256" key="6">
    <source>
        <dbReference type="ARBA" id="ARBA00023136"/>
    </source>
</evidence>
<feature type="transmembrane region" description="Helical" evidence="8">
    <location>
        <begin position="72"/>
        <end position="93"/>
    </location>
</feature>
<evidence type="ECO:0000313" key="11">
    <source>
        <dbReference type="Proteomes" id="UP000031774"/>
    </source>
</evidence>
<feature type="transmembrane region" description="Helical" evidence="8">
    <location>
        <begin position="167"/>
        <end position="186"/>
    </location>
</feature>
<dbReference type="PANTHER" id="PTHR42920:SF14">
    <property type="entry name" value="TRANSPORTER, DRUG_METABOLITE EXPORTER FAMILY"/>
    <property type="match status" value="1"/>
</dbReference>
<evidence type="ECO:0000313" key="10">
    <source>
        <dbReference type="EMBL" id="AJF66597.1"/>
    </source>
</evidence>
<evidence type="ECO:0000256" key="7">
    <source>
        <dbReference type="SAM" id="MobiDB-lite"/>
    </source>
</evidence>
<comment type="subcellular location">
    <subcellularLocation>
        <location evidence="1">Cell membrane</location>
        <topology evidence="1">Multi-pass membrane protein</topology>
    </subcellularLocation>
</comment>
<dbReference type="HOGENOM" id="CLU_033863_4_2_11"/>
<keyword evidence="5 8" id="KW-1133">Transmembrane helix</keyword>
<dbReference type="STRING" id="362257.SVTN_21695"/>
<keyword evidence="6 8" id="KW-0472">Membrane</keyword>
<feature type="domain" description="EamA" evidence="9">
    <location>
        <begin position="9"/>
        <end position="147"/>
    </location>
</feature>
<organism evidence="10 11">
    <name type="scientific">Streptomyces vietnamensis</name>
    <dbReference type="NCBI Taxonomy" id="362257"/>
    <lineage>
        <taxon>Bacteria</taxon>
        <taxon>Bacillati</taxon>
        <taxon>Actinomycetota</taxon>
        <taxon>Actinomycetes</taxon>
        <taxon>Kitasatosporales</taxon>
        <taxon>Streptomycetaceae</taxon>
        <taxon>Streptomyces</taxon>
    </lineage>
</organism>
<dbReference type="InterPro" id="IPR051258">
    <property type="entry name" value="Diverse_Substrate_Transporter"/>
</dbReference>
<evidence type="ECO:0000256" key="5">
    <source>
        <dbReference type="ARBA" id="ARBA00022989"/>
    </source>
</evidence>
<keyword evidence="3" id="KW-1003">Cell membrane</keyword>